<evidence type="ECO:0000313" key="3">
    <source>
        <dbReference type="Proteomes" id="UP000325440"/>
    </source>
</evidence>
<name>A0A5E4N3F7_9HEMI</name>
<reference evidence="2 3" key="1">
    <citation type="submission" date="2019-08" db="EMBL/GenBank/DDBJ databases">
        <authorList>
            <person name="Alioto T."/>
            <person name="Alioto T."/>
            <person name="Gomez Garrido J."/>
        </authorList>
    </citation>
    <scope>NUCLEOTIDE SEQUENCE [LARGE SCALE GENOMIC DNA]</scope>
</reference>
<dbReference type="PANTHER" id="PTHR20916">
    <property type="entry name" value="CYSTEINE AND GLYCINE-RICH PROTEIN 2 BINDING PROTEIN"/>
    <property type="match status" value="1"/>
</dbReference>
<feature type="compositionally biased region" description="Basic and acidic residues" evidence="1">
    <location>
        <begin position="603"/>
        <end position="619"/>
    </location>
</feature>
<dbReference type="OrthoDB" id="7989901at2759"/>
<feature type="compositionally biased region" description="Acidic residues" evidence="1">
    <location>
        <begin position="752"/>
        <end position="764"/>
    </location>
</feature>
<gene>
    <name evidence="2" type="ORF">CINCED_3A007750</name>
</gene>
<organism evidence="2 3">
    <name type="scientific">Cinara cedri</name>
    <dbReference type="NCBI Taxonomy" id="506608"/>
    <lineage>
        <taxon>Eukaryota</taxon>
        <taxon>Metazoa</taxon>
        <taxon>Ecdysozoa</taxon>
        <taxon>Arthropoda</taxon>
        <taxon>Hexapoda</taxon>
        <taxon>Insecta</taxon>
        <taxon>Pterygota</taxon>
        <taxon>Neoptera</taxon>
        <taxon>Paraneoptera</taxon>
        <taxon>Hemiptera</taxon>
        <taxon>Sternorrhyncha</taxon>
        <taxon>Aphidomorpha</taxon>
        <taxon>Aphidoidea</taxon>
        <taxon>Aphididae</taxon>
        <taxon>Lachninae</taxon>
        <taxon>Cinara</taxon>
    </lineage>
</organism>
<evidence type="ECO:0000313" key="2">
    <source>
        <dbReference type="EMBL" id="VVC37082.1"/>
    </source>
</evidence>
<proteinExistence type="predicted"/>
<feature type="region of interest" description="Disordered" evidence="1">
    <location>
        <begin position="718"/>
        <end position="770"/>
    </location>
</feature>
<dbReference type="Proteomes" id="UP000325440">
    <property type="component" value="Unassembled WGS sequence"/>
</dbReference>
<dbReference type="AlphaFoldDB" id="A0A5E4N3F7"/>
<feature type="region of interest" description="Disordered" evidence="1">
    <location>
        <begin position="188"/>
        <end position="209"/>
    </location>
</feature>
<accession>A0A5E4N3F7</accession>
<dbReference type="PANTHER" id="PTHR20916:SF18">
    <property type="entry name" value="IPT_TIG DOMAIN-CONTAINING PROTEIN"/>
    <property type="match status" value="1"/>
</dbReference>
<sequence>MPMPNGKNETNSFKKQRRWSLIGILSKKKKLKKSQESVDFCPYDGKINQKVAQNDHLKPSADCLIEQYTCSPRLIRRCNSLQYTDKVSAYSNIINTGQPSALNEWKSSQQSVYSSGSSACYSDIGVYNRNIGNGDRPAYYYNIEEENDEQTFPVSSNVPFRCSSEVGHYQNKMNYNNNRKHYNTVALSGSPKRLTGKKIPPPPPPRDPNVKAVYYFRNNRLVSRESDSTYFSQGSDDNISENGKFHETEIDECKNECRGDFAKKPGPRSRRPIQICDVNTLSTESEKPEPCKPQSVEEALQELENIYNSLGLSDDEDLLDRAERRDLPTLHQNMRYQGSDELDCVTVKRVLPKTRRSGVPDIVADDMAYRRLNRRESKRQSFVPGSFLLVFPTIYNLDTTPRPLGEPDITLDDVVFRSRRQNLNFLKIPDRQPPFGIPLGPIVGAAPSDYLHAVPEGRYKPSFHPRRVPDTVEDDLAFRSLRKDNKYKACFDFSFVHRNRFCKTDGMVPRTADYGNVNKIIKNDTHWIIEKTKFADRPNNNADRVKLLFDDSAVAAVAAANNGQNLMVVKINHHRPIMLSGFTLDDADRLSKSFFRTNLLQQHEPRNNDNVHLSKRDTRTTTTPDCAPQSINNNNNNNINNNNNNNCSSIRAPYKNALIGAVPAAAVKRHGGRVLFGNVIGCPDDDAVLVVGKNQPNFRELIEREYAHRTLSLTEYRPQLSNRRRGPACGDRVPAADNGINTIKSRNNDSNNSDDDNNNSDDDNNSTTTTTTTINTITTAVRSTGGAIIAFRPKTGDDHVGLSAPENRTAAPPPSSPTAPEELDSSSSTSLAAYPNRATAATIFPGYTEDGKDVNVT</sequence>
<keyword evidence="3" id="KW-1185">Reference proteome</keyword>
<evidence type="ECO:0000256" key="1">
    <source>
        <dbReference type="SAM" id="MobiDB-lite"/>
    </source>
</evidence>
<protein>
    <submittedName>
        <fullName evidence="2">Uncharacterized protein</fullName>
    </submittedName>
</protein>
<feature type="compositionally biased region" description="Low complexity" evidence="1">
    <location>
        <begin position="631"/>
        <end position="640"/>
    </location>
</feature>
<feature type="region of interest" description="Disordered" evidence="1">
    <location>
        <begin position="602"/>
        <end position="640"/>
    </location>
</feature>
<dbReference type="EMBL" id="CABPRJ010001441">
    <property type="protein sequence ID" value="VVC37082.1"/>
    <property type="molecule type" value="Genomic_DNA"/>
</dbReference>
<feature type="region of interest" description="Disordered" evidence="1">
    <location>
        <begin position="791"/>
        <end position="834"/>
    </location>
</feature>